<protein>
    <submittedName>
        <fullName evidence="1">Uncharacterized protein</fullName>
    </submittedName>
</protein>
<comment type="caution">
    <text evidence="1">The sequence shown here is derived from an EMBL/GenBank/DDBJ whole genome shotgun (WGS) entry which is preliminary data.</text>
</comment>
<dbReference type="AlphaFoldDB" id="A0A397IXI2"/>
<evidence type="ECO:0000313" key="2">
    <source>
        <dbReference type="Proteomes" id="UP000266861"/>
    </source>
</evidence>
<dbReference type="Proteomes" id="UP000266861">
    <property type="component" value="Unassembled WGS sequence"/>
</dbReference>
<gene>
    <name evidence="1" type="ORF">Glove_141g57</name>
</gene>
<sequence length="60" mass="7295">MAGLIDNFKWHGMNYGRKLKVILYEQALDVVSDSKELKRWSRELTLSPYHQINHRYLREF</sequence>
<dbReference type="EMBL" id="PQFF01000132">
    <property type="protein sequence ID" value="RHZ79777.1"/>
    <property type="molecule type" value="Genomic_DNA"/>
</dbReference>
<name>A0A397IXI2_9GLOM</name>
<organism evidence="1 2">
    <name type="scientific">Diversispora epigaea</name>
    <dbReference type="NCBI Taxonomy" id="1348612"/>
    <lineage>
        <taxon>Eukaryota</taxon>
        <taxon>Fungi</taxon>
        <taxon>Fungi incertae sedis</taxon>
        <taxon>Mucoromycota</taxon>
        <taxon>Glomeromycotina</taxon>
        <taxon>Glomeromycetes</taxon>
        <taxon>Diversisporales</taxon>
        <taxon>Diversisporaceae</taxon>
        <taxon>Diversispora</taxon>
    </lineage>
</organism>
<accession>A0A397IXI2</accession>
<keyword evidence="2" id="KW-1185">Reference proteome</keyword>
<evidence type="ECO:0000313" key="1">
    <source>
        <dbReference type="EMBL" id="RHZ79777.1"/>
    </source>
</evidence>
<reference evidence="1 2" key="1">
    <citation type="submission" date="2018-08" db="EMBL/GenBank/DDBJ databases">
        <title>Genome and evolution of the arbuscular mycorrhizal fungus Diversispora epigaea (formerly Glomus versiforme) and its bacterial endosymbionts.</title>
        <authorList>
            <person name="Sun X."/>
            <person name="Fei Z."/>
            <person name="Harrison M."/>
        </authorList>
    </citation>
    <scope>NUCLEOTIDE SEQUENCE [LARGE SCALE GENOMIC DNA]</scope>
    <source>
        <strain evidence="1 2">IT104</strain>
    </source>
</reference>
<proteinExistence type="predicted"/>